<name>I3TRP8_TISMK</name>
<organism evidence="2 3">
    <name type="scientific">Tistrella mobilis (strain KA081020-065)</name>
    <dbReference type="NCBI Taxonomy" id="1110502"/>
    <lineage>
        <taxon>Bacteria</taxon>
        <taxon>Pseudomonadati</taxon>
        <taxon>Pseudomonadota</taxon>
        <taxon>Alphaproteobacteria</taxon>
        <taxon>Geminicoccales</taxon>
        <taxon>Geminicoccaceae</taxon>
        <taxon>Tistrella</taxon>
    </lineage>
</organism>
<dbReference type="KEGG" id="tmo:TMO_a0033"/>
<evidence type="ECO:0000313" key="3">
    <source>
        <dbReference type="Proteomes" id="UP000005258"/>
    </source>
</evidence>
<dbReference type="RefSeq" id="WP_014747113.1">
    <property type="nucleotide sequence ID" value="NC_017957.2"/>
</dbReference>
<keyword evidence="3" id="KW-1185">Reference proteome</keyword>
<proteinExistence type="predicted"/>
<evidence type="ECO:0000256" key="1">
    <source>
        <dbReference type="SAM" id="Coils"/>
    </source>
</evidence>
<accession>I3TRP8</accession>
<sequence length="101" mass="11009">MTDDRTATSRLQEDLAALKRQVHQLADRLSHAAHETSAPETLRAARHRAAALGADARRATREHPMTTGLIVAGVIGLAAYCLACRHSEDGSDPGDGRRHWY</sequence>
<keyword evidence="1" id="KW-0175">Coiled coil</keyword>
<dbReference type="AlphaFoldDB" id="I3TRP8"/>
<evidence type="ECO:0000313" key="2">
    <source>
        <dbReference type="EMBL" id="AFK55436.1"/>
    </source>
</evidence>
<keyword evidence="2" id="KW-0614">Plasmid</keyword>
<protein>
    <recommendedName>
        <fullName evidence="4">DUF3618 domain-containing protein</fullName>
    </recommendedName>
</protein>
<feature type="coiled-coil region" evidence="1">
    <location>
        <begin position="8"/>
        <end position="35"/>
    </location>
</feature>
<dbReference type="Proteomes" id="UP000005258">
    <property type="component" value="Plasmid pTM1"/>
</dbReference>
<dbReference type="EMBL" id="CP003237">
    <property type="protein sequence ID" value="AFK55436.1"/>
    <property type="molecule type" value="Genomic_DNA"/>
</dbReference>
<evidence type="ECO:0008006" key="4">
    <source>
        <dbReference type="Google" id="ProtNLM"/>
    </source>
</evidence>
<dbReference type="HOGENOM" id="CLU_2290416_0_0_5"/>
<reference evidence="2 3" key="1">
    <citation type="journal article" date="2012" name="J. Am. Chem. Soc.">
        <title>Bacterial biosynthesis and maturation of the didemnin anti-cancer agents.</title>
        <authorList>
            <person name="Xu Y."/>
            <person name="Kersten R.D."/>
            <person name="Nam S.J."/>
            <person name="Lu L."/>
            <person name="Al-Suwailem A.M."/>
            <person name="Zheng H."/>
            <person name="Fenical W."/>
            <person name="Dorrestein P.C."/>
            <person name="Moore B.S."/>
            <person name="Qian P.Y."/>
        </authorList>
    </citation>
    <scope>NUCLEOTIDE SEQUENCE [LARGE SCALE GENOMIC DNA]</scope>
    <source>
        <strain evidence="2 3">KA081020-065</strain>
    </source>
</reference>
<geneLocation type="plasmid" evidence="2 3">
    <name>pTM1</name>
</geneLocation>
<gene>
    <name evidence="2" type="ordered locus">TMO_a0033</name>
</gene>